<dbReference type="Pfam" id="PF13206">
    <property type="entry name" value="VSG_B"/>
    <property type="match status" value="1"/>
</dbReference>
<evidence type="ECO:0000256" key="4">
    <source>
        <dbReference type="ARBA" id="ARBA00022622"/>
    </source>
</evidence>
<dbReference type="InterPro" id="IPR025932">
    <property type="entry name" value="Trypano_VSG_B_N_dom"/>
</dbReference>
<feature type="region of interest" description="Disordered" evidence="10">
    <location>
        <begin position="46"/>
        <end position="69"/>
    </location>
</feature>
<comment type="subcellular location">
    <subcellularLocation>
        <location evidence="2">Cell membrane</location>
        <topology evidence="2">Lipid-anchor</topology>
        <topology evidence="2">GPI-anchor</topology>
    </subcellularLocation>
</comment>
<dbReference type="AlphaFoldDB" id="M4SUV5"/>
<sequence length="459" mass="49670">LSSKTNKLDKAELKQIENLKFSSLHTANYTNATFGDYKEPTEWSDRKQEIEGAKATTEHGSYTRHPDSKAKQAAHTRIILIEKKAKALQARMHTLKRELKAAITDTNNQLNTALFGGNASTDNTDDPFDERAQACKKEGKSVGKSLASDIACVCASTSASDVCCKGCASSDYDEAGNKAAARARAVWNTVKTKCAKLGAKSKPTAAELQSALDAVVQTIGGGSSDGGAPYMVGSSGAGTCEGSSNHNQACVDYSTKLERGDLTKIPWIKNVIGAIRTLQKADSDTVELKRTEQAIKHLTALAWTAYDLIPPEGQQTQMPETAPMTAGDTTDSRKEEECNKQQSSDKCSDPCRWQENATEKTKKCTLDPHKAAEQATQAASGVNGTVTTGCAKHGTKTDCENEKRCKWEGETCKDSSFLVNKKLYLSIATAFVSLVAFLHPRIVSIFAQFCEIHENVFLF</sequence>
<keyword evidence="4" id="KW-0336">GPI-anchor</keyword>
<organism evidence="13">
    <name type="scientific">Trypanosoma brucei</name>
    <dbReference type="NCBI Taxonomy" id="5691"/>
    <lineage>
        <taxon>Eukaryota</taxon>
        <taxon>Discoba</taxon>
        <taxon>Euglenozoa</taxon>
        <taxon>Kinetoplastea</taxon>
        <taxon>Metakinetoplastina</taxon>
        <taxon>Trypanosomatida</taxon>
        <taxon>Trypanosomatidae</taxon>
        <taxon>Trypanosoma</taxon>
    </lineage>
</organism>
<dbReference type="VEuPathDB" id="TriTrypDB:Tb427_000234200"/>
<comment type="function">
    <text evidence="1">VSG forms a coat on the surface of the parasite. The trypanosome evades the immune response of the host by expressing a series of antigenically distinct VSGs from an estimated 1000 VSG genes.</text>
</comment>
<dbReference type="GO" id="GO:0005886">
    <property type="term" value="C:plasma membrane"/>
    <property type="evidence" value="ECO:0007669"/>
    <property type="project" value="UniProtKB-SubCell"/>
</dbReference>
<evidence type="ECO:0000259" key="11">
    <source>
        <dbReference type="Pfam" id="PF10659"/>
    </source>
</evidence>
<feature type="domain" description="Trypanosome variant surface glycoprotein C-terminal" evidence="11">
    <location>
        <begin position="338"/>
        <end position="435"/>
    </location>
</feature>
<dbReference type="InterPro" id="IPR027446">
    <property type="entry name" value="VSG_C_dom_sf"/>
</dbReference>
<feature type="non-terminal residue" evidence="13">
    <location>
        <position position="1"/>
    </location>
</feature>
<keyword evidence="9" id="KW-0175">Coiled coil</keyword>
<evidence type="ECO:0000256" key="6">
    <source>
        <dbReference type="ARBA" id="ARBA00023136"/>
    </source>
</evidence>
<dbReference type="Pfam" id="PF10659">
    <property type="entry name" value="Trypan_glycop_C"/>
    <property type="match status" value="1"/>
</dbReference>
<proteinExistence type="predicted"/>
<name>M4SUV5_9TRYP</name>
<keyword evidence="7" id="KW-0325">Glycoprotein</keyword>
<evidence type="ECO:0000256" key="5">
    <source>
        <dbReference type="ARBA" id="ARBA00022729"/>
    </source>
</evidence>
<evidence type="ECO:0000256" key="3">
    <source>
        <dbReference type="ARBA" id="ARBA00022475"/>
    </source>
</evidence>
<keyword evidence="3" id="KW-1003">Cell membrane</keyword>
<accession>M4SUV5</accession>
<evidence type="ECO:0000256" key="9">
    <source>
        <dbReference type="SAM" id="Coils"/>
    </source>
</evidence>
<dbReference type="Gene3D" id="4.10.110.20">
    <property type="entry name" value="Variant surface glycoprotein MITAT 1.2, VSG 221, C-terminal domain"/>
    <property type="match status" value="1"/>
</dbReference>
<feature type="coiled-coil region" evidence="9">
    <location>
        <begin position="78"/>
        <end position="105"/>
    </location>
</feature>
<protein>
    <submittedName>
        <fullName evidence="13">Variant surface glycoprotein 3047</fullName>
    </submittedName>
</protein>
<evidence type="ECO:0000256" key="1">
    <source>
        <dbReference type="ARBA" id="ARBA00002523"/>
    </source>
</evidence>
<keyword evidence="6" id="KW-0472">Membrane</keyword>
<feature type="compositionally biased region" description="Basic and acidic residues" evidence="10">
    <location>
        <begin position="330"/>
        <end position="339"/>
    </location>
</feature>
<keyword evidence="8" id="KW-0449">Lipoprotein</keyword>
<dbReference type="VEuPathDB" id="TriTrypDB:Tb1125.Tb11.1490"/>
<feature type="region of interest" description="Disordered" evidence="10">
    <location>
        <begin position="312"/>
        <end position="351"/>
    </location>
</feature>
<evidence type="ECO:0000256" key="10">
    <source>
        <dbReference type="SAM" id="MobiDB-lite"/>
    </source>
</evidence>
<keyword evidence="5" id="KW-0732">Signal</keyword>
<dbReference type="SUPFAM" id="SSF118251">
    <property type="entry name" value="Variant surface glycoprotein MITAT 1.2, VSG 221, C-terminal domain"/>
    <property type="match status" value="1"/>
</dbReference>
<dbReference type="EMBL" id="KC611665">
    <property type="protein sequence ID" value="AGH59096.1"/>
    <property type="molecule type" value="Genomic_DNA"/>
</dbReference>
<evidence type="ECO:0000256" key="2">
    <source>
        <dbReference type="ARBA" id="ARBA00004609"/>
    </source>
</evidence>
<evidence type="ECO:0000313" key="13">
    <source>
        <dbReference type="EMBL" id="AGH59096.1"/>
    </source>
</evidence>
<evidence type="ECO:0000256" key="7">
    <source>
        <dbReference type="ARBA" id="ARBA00023180"/>
    </source>
</evidence>
<dbReference type="GO" id="GO:0098552">
    <property type="term" value="C:side of membrane"/>
    <property type="evidence" value="ECO:0007669"/>
    <property type="project" value="UniProtKB-KW"/>
</dbReference>
<reference evidence="13" key="1">
    <citation type="submission" date="2013-02" db="EMBL/GenBank/DDBJ databases">
        <authorList>
            <person name="Cross G.A.M."/>
            <person name="Kim H.-S."/>
            <person name="Wickstead B."/>
        </authorList>
    </citation>
    <scope>NUCLEOTIDE SEQUENCE</scope>
    <source>
        <strain evidence="13">Lister 427</strain>
    </source>
</reference>
<dbReference type="InterPro" id="IPR019609">
    <property type="entry name" value="Variant_surf_glycoprt_trypan_C"/>
</dbReference>
<feature type="domain" description="Trypanosome variant surface glycoprotein B-type N-terminal" evidence="12">
    <location>
        <begin position="36"/>
        <end position="296"/>
    </location>
</feature>
<reference evidence="13" key="2">
    <citation type="journal article" date="2014" name="Mol. Biochem. Parasitol.">
        <title>Capturing the variant surface glycoprotein repertoire (the VSGnome) of Trypanosoma brucei Lister 427.</title>
        <authorList>
            <person name="Cross G.A."/>
            <person name="Kim H.S."/>
            <person name="Wickstead B."/>
        </authorList>
    </citation>
    <scope>NUCLEOTIDE SEQUENCE</scope>
    <source>
        <strain evidence="13">Lister 427</strain>
    </source>
</reference>
<evidence type="ECO:0000259" key="12">
    <source>
        <dbReference type="Pfam" id="PF13206"/>
    </source>
</evidence>
<evidence type="ECO:0000256" key="8">
    <source>
        <dbReference type="ARBA" id="ARBA00023288"/>
    </source>
</evidence>